<dbReference type="AlphaFoldDB" id="A0A9X2LVL9"/>
<dbReference type="Pfam" id="PF07508">
    <property type="entry name" value="Recombinase"/>
    <property type="match status" value="1"/>
</dbReference>
<sequence>MADDDLLTRAQWGNLTGQNWAVLARLSTDESDGETAKDVPEHGRRAPLTGRDIKSTEEQDRDGRKFVEERGGRVVHTYFEPDTSAWRKRRVREADGRIVYRVVRPIFEGALDDLKAGQAPNGERLDGLIVYDIDRLTRDPRHLEDAIDVVERSRRPILDITGSLDLLTENGRAVARLVVTMSNKQSADTARRVRRKHRALEREGIPTGGARPFGWNDDKRTLHPEESKHIRKAVERILGGAPFRAIPLEWNEAGVMTPRGNKWTPSKVKEMFRNPRLCGYRSRKVWQTNPVTGGEMQRWEIVHDDDGHPVVGQWDRIITVEEWRALVDVIGESMGPGDGHNSRKYLGTGTLRCDKNECGAALRVVKAPKSAKKPEGFFYYACADKGQGGCAGTKIPGPETDEAIKELVFAKWEEEAARREAAAVPQEWSGESELARVREDIEEAKEARERRIISKEQYFSLLQRSTAEERRLQRERNQWFKRRYASQGEPANLREDWDGLTIVEKRSHVEQTLTAVLIAPAVGRRKPVQTRLTPLFRTEDDIQESEED</sequence>
<keyword evidence="4" id="KW-1185">Reference proteome</keyword>
<dbReference type="InterPro" id="IPR038109">
    <property type="entry name" value="DNA_bind_recomb_sf"/>
</dbReference>
<dbReference type="Gene3D" id="3.90.1750.20">
    <property type="entry name" value="Putative Large Serine Recombinase, Chain B, Domain 2"/>
    <property type="match status" value="1"/>
</dbReference>
<dbReference type="GO" id="GO:0000150">
    <property type="term" value="F:DNA strand exchange activity"/>
    <property type="evidence" value="ECO:0007669"/>
    <property type="project" value="InterPro"/>
</dbReference>
<feature type="region of interest" description="Disordered" evidence="1">
    <location>
        <begin position="28"/>
        <end position="63"/>
    </location>
</feature>
<organism evidence="3 4">
    <name type="scientific">Streptomyces malaysiensis subsp. samsunensis</name>
    <dbReference type="NCBI Taxonomy" id="459658"/>
    <lineage>
        <taxon>Bacteria</taxon>
        <taxon>Bacillati</taxon>
        <taxon>Actinomycetota</taxon>
        <taxon>Actinomycetes</taxon>
        <taxon>Kitasatosporales</taxon>
        <taxon>Streptomycetaceae</taxon>
        <taxon>Streptomyces</taxon>
        <taxon>Streptomyces violaceusniger group</taxon>
    </lineage>
</organism>
<dbReference type="PANTHER" id="PTHR30461">
    <property type="entry name" value="DNA-INVERTASE FROM LAMBDOID PROPHAGE"/>
    <property type="match status" value="1"/>
</dbReference>
<dbReference type="InterPro" id="IPR036162">
    <property type="entry name" value="Resolvase-like_N_sf"/>
</dbReference>
<reference evidence="3" key="1">
    <citation type="submission" date="2022-06" db="EMBL/GenBank/DDBJ databases">
        <title>WGS of actinobacteria.</title>
        <authorList>
            <person name="Thawai C."/>
        </authorList>
    </citation>
    <scope>NUCLEOTIDE SEQUENCE</scope>
    <source>
        <strain evidence="3">DSM 42010</strain>
    </source>
</reference>
<name>A0A9X2LVL9_STRMQ</name>
<evidence type="ECO:0000256" key="1">
    <source>
        <dbReference type="SAM" id="MobiDB-lite"/>
    </source>
</evidence>
<dbReference type="SUPFAM" id="SSF53041">
    <property type="entry name" value="Resolvase-like"/>
    <property type="match status" value="1"/>
</dbReference>
<comment type="caution">
    <text evidence="3">The sequence shown here is derived from an EMBL/GenBank/DDBJ whole genome shotgun (WGS) entry which is preliminary data.</text>
</comment>
<dbReference type="InterPro" id="IPR050639">
    <property type="entry name" value="SSR_resolvase"/>
</dbReference>
<evidence type="ECO:0000259" key="2">
    <source>
        <dbReference type="PROSITE" id="PS51737"/>
    </source>
</evidence>
<dbReference type="EMBL" id="JANIIC010000016">
    <property type="protein sequence ID" value="MCQ8830583.1"/>
    <property type="molecule type" value="Genomic_DNA"/>
</dbReference>
<dbReference type="Gene3D" id="3.40.50.1390">
    <property type="entry name" value="Resolvase, N-terminal catalytic domain"/>
    <property type="match status" value="1"/>
</dbReference>
<feature type="domain" description="Recombinase" evidence="2">
    <location>
        <begin position="212"/>
        <end position="337"/>
    </location>
</feature>
<dbReference type="PROSITE" id="PS51737">
    <property type="entry name" value="RECOMBINASE_DNA_BIND"/>
    <property type="match status" value="1"/>
</dbReference>
<feature type="compositionally biased region" description="Basic and acidic residues" evidence="1">
    <location>
        <begin position="34"/>
        <end position="44"/>
    </location>
</feature>
<dbReference type="Pfam" id="PF00239">
    <property type="entry name" value="Resolvase"/>
    <property type="match status" value="1"/>
</dbReference>
<evidence type="ECO:0000313" key="3">
    <source>
        <dbReference type="EMBL" id="MCQ8830583.1"/>
    </source>
</evidence>
<dbReference type="SMART" id="SM00857">
    <property type="entry name" value="Resolvase"/>
    <property type="match status" value="1"/>
</dbReference>
<feature type="compositionally biased region" description="Basic and acidic residues" evidence="1">
    <location>
        <begin position="51"/>
        <end position="63"/>
    </location>
</feature>
<dbReference type="CDD" id="cd00338">
    <property type="entry name" value="Ser_Recombinase"/>
    <property type="match status" value="1"/>
</dbReference>
<gene>
    <name evidence="3" type="ORF">NQU54_16300</name>
</gene>
<evidence type="ECO:0000313" key="4">
    <source>
        <dbReference type="Proteomes" id="UP001142400"/>
    </source>
</evidence>
<dbReference type="PANTHER" id="PTHR30461:SF23">
    <property type="entry name" value="DNA RECOMBINASE-RELATED"/>
    <property type="match status" value="1"/>
</dbReference>
<dbReference type="Proteomes" id="UP001142400">
    <property type="component" value="Unassembled WGS sequence"/>
</dbReference>
<dbReference type="GO" id="GO:0003677">
    <property type="term" value="F:DNA binding"/>
    <property type="evidence" value="ECO:0007669"/>
    <property type="project" value="InterPro"/>
</dbReference>
<dbReference type="RefSeq" id="WP_257631692.1">
    <property type="nucleotide sequence ID" value="NZ_JANIIC010000016.1"/>
</dbReference>
<proteinExistence type="predicted"/>
<dbReference type="InterPro" id="IPR011109">
    <property type="entry name" value="DNA_bind_recombinase_dom"/>
</dbReference>
<protein>
    <submittedName>
        <fullName evidence="3">Recombinase family protein</fullName>
    </submittedName>
</protein>
<dbReference type="InterPro" id="IPR006119">
    <property type="entry name" value="Resolv_N"/>
</dbReference>
<accession>A0A9X2LVL9</accession>